<dbReference type="InterPro" id="IPR038765">
    <property type="entry name" value="Papain-like_cys_pep_sf"/>
</dbReference>
<dbReference type="Pfam" id="PF02338">
    <property type="entry name" value="OTU"/>
    <property type="match status" value="1"/>
</dbReference>
<feature type="compositionally biased region" description="Basic and acidic residues" evidence="1">
    <location>
        <begin position="67"/>
        <end position="78"/>
    </location>
</feature>
<evidence type="ECO:0000313" key="3">
    <source>
        <dbReference type="EMBL" id="CAJ1950304.1"/>
    </source>
</evidence>
<dbReference type="AlphaFoldDB" id="A0AAD2FRA9"/>
<evidence type="ECO:0000256" key="1">
    <source>
        <dbReference type="SAM" id="MobiDB-lite"/>
    </source>
</evidence>
<dbReference type="Proteomes" id="UP001295423">
    <property type="component" value="Unassembled WGS sequence"/>
</dbReference>
<dbReference type="InterPro" id="IPR050704">
    <property type="entry name" value="Peptidase_C85-like"/>
</dbReference>
<feature type="domain" description="OTU" evidence="2">
    <location>
        <begin position="164"/>
        <end position="288"/>
    </location>
</feature>
<feature type="compositionally biased region" description="Polar residues" evidence="1">
    <location>
        <begin position="1"/>
        <end position="13"/>
    </location>
</feature>
<accession>A0AAD2FRA9</accession>
<dbReference type="PANTHER" id="PTHR12419:SF10">
    <property type="entry name" value="DEUBIQUITINASE OTUD6B"/>
    <property type="match status" value="1"/>
</dbReference>
<dbReference type="Gene3D" id="3.90.70.80">
    <property type="match status" value="1"/>
</dbReference>
<feature type="region of interest" description="Disordered" evidence="1">
    <location>
        <begin position="1"/>
        <end position="53"/>
    </location>
</feature>
<feature type="region of interest" description="Disordered" evidence="1">
    <location>
        <begin position="67"/>
        <end position="132"/>
    </location>
</feature>
<dbReference type="CDD" id="cd22748">
    <property type="entry name" value="OTU_OTUD6-like"/>
    <property type="match status" value="1"/>
</dbReference>
<evidence type="ECO:0000259" key="2">
    <source>
        <dbReference type="PROSITE" id="PS50802"/>
    </source>
</evidence>
<evidence type="ECO:0000313" key="4">
    <source>
        <dbReference type="Proteomes" id="UP001295423"/>
    </source>
</evidence>
<dbReference type="PROSITE" id="PS50802">
    <property type="entry name" value="OTU"/>
    <property type="match status" value="1"/>
</dbReference>
<dbReference type="PANTHER" id="PTHR12419">
    <property type="entry name" value="OTU DOMAIN CONTAINING PROTEIN"/>
    <property type="match status" value="1"/>
</dbReference>
<feature type="compositionally biased region" description="Basic and acidic residues" evidence="1">
    <location>
        <begin position="23"/>
        <end position="39"/>
    </location>
</feature>
<dbReference type="EMBL" id="CAKOGP040001760">
    <property type="protein sequence ID" value="CAJ1950304.1"/>
    <property type="molecule type" value="Genomic_DNA"/>
</dbReference>
<dbReference type="GO" id="GO:0004843">
    <property type="term" value="F:cysteine-type deubiquitinase activity"/>
    <property type="evidence" value="ECO:0007669"/>
    <property type="project" value="TreeGrafter"/>
</dbReference>
<protein>
    <recommendedName>
        <fullName evidence="2">OTU domain-containing protein</fullName>
    </recommendedName>
</protein>
<feature type="compositionally biased region" description="Basic and acidic residues" evidence="1">
    <location>
        <begin position="103"/>
        <end position="115"/>
    </location>
</feature>
<reference evidence="3" key="1">
    <citation type="submission" date="2023-08" db="EMBL/GenBank/DDBJ databases">
        <authorList>
            <person name="Audoor S."/>
            <person name="Bilcke G."/>
        </authorList>
    </citation>
    <scope>NUCLEOTIDE SEQUENCE</scope>
</reference>
<feature type="compositionally biased region" description="Basic residues" evidence="1">
    <location>
        <begin position="40"/>
        <end position="53"/>
    </location>
</feature>
<keyword evidence="4" id="KW-1185">Reference proteome</keyword>
<gene>
    <name evidence="3" type="ORF">CYCCA115_LOCUS12523</name>
</gene>
<sequence length="345" mass="38794">MILLQHQTSSTSRFGMPSEEELEAAHKKALKSLEGEKRSAIKKAKGTKGKKAKQAIAAVEEEYASRLRDMQQEHEQKLKSLGALIESPPNQKKEGVVASELDDTTKELSEKEKKQLKARKKKERQKEREIERQAALDSEIANAGPSLRDVELEQIEITLTPLDLCMKEVEADGHCLYRAIGAQMGTDYQEIRGICADALRDNEPEFSPFCELTDAVSSFDSYVSQVRNSAEWGGHLELRALSLALERPIHVFSVQSGTKPLEIDGGSGKGKEPLLLSYHLHYYALERRLLWFHCFRYNNIFLIQPTVITLLLSKPSIPSGEKMPCSRPQTKTFEVEAFLCVLASH</sequence>
<comment type="caution">
    <text evidence="3">The sequence shown here is derived from an EMBL/GenBank/DDBJ whole genome shotgun (WGS) entry which is preliminary data.</text>
</comment>
<proteinExistence type="predicted"/>
<dbReference type="GO" id="GO:0016579">
    <property type="term" value="P:protein deubiquitination"/>
    <property type="evidence" value="ECO:0007669"/>
    <property type="project" value="TreeGrafter"/>
</dbReference>
<dbReference type="SUPFAM" id="SSF54001">
    <property type="entry name" value="Cysteine proteinases"/>
    <property type="match status" value="1"/>
</dbReference>
<organism evidence="3 4">
    <name type="scientific">Cylindrotheca closterium</name>
    <dbReference type="NCBI Taxonomy" id="2856"/>
    <lineage>
        <taxon>Eukaryota</taxon>
        <taxon>Sar</taxon>
        <taxon>Stramenopiles</taxon>
        <taxon>Ochrophyta</taxon>
        <taxon>Bacillariophyta</taxon>
        <taxon>Bacillariophyceae</taxon>
        <taxon>Bacillariophycidae</taxon>
        <taxon>Bacillariales</taxon>
        <taxon>Bacillariaceae</taxon>
        <taxon>Cylindrotheca</taxon>
    </lineage>
</organism>
<name>A0AAD2FRA9_9STRA</name>
<dbReference type="InterPro" id="IPR003323">
    <property type="entry name" value="OTU_dom"/>
</dbReference>